<dbReference type="PROSITE" id="PS51440">
    <property type="entry name" value="TIM_2"/>
    <property type="match status" value="1"/>
</dbReference>
<dbReference type="InterPro" id="IPR035990">
    <property type="entry name" value="TIM_sf"/>
</dbReference>
<comment type="subunit">
    <text evidence="5">Homodimer.</text>
</comment>
<comment type="caution">
    <text evidence="12">The sequence shown here is derived from an EMBL/GenBank/DDBJ whole genome shotgun (WGS) entry which is preliminary data.</text>
</comment>
<dbReference type="GO" id="GO:0006096">
    <property type="term" value="P:glycolytic process"/>
    <property type="evidence" value="ECO:0007669"/>
    <property type="project" value="UniProtKB-KW"/>
</dbReference>
<accession>A0ABD2MFQ3</accession>
<evidence type="ECO:0000256" key="8">
    <source>
        <dbReference type="ARBA" id="ARBA00022432"/>
    </source>
</evidence>
<keyword evidence="9 11" id="KW-0324">Glycolysis</keyword>
<keyword evidence="10 11" id="KW-0413">Isomerase</keyword>
<gene>
    <name evidence="12" type="ORF">HHI36_009463</name>
</gene>
<dbReference type="PANTHER" id="PTHR21139:SF2">
    <property type="entry name" value="TRIOSEPHOSPHATE ISOMERASE"/>
    <property type="match status" value="1"/>
</dbReference>
<dbReference type="CDD" id="cd00311">
    <property type="entry name" value="TIM"/>
    <property type="match status" value="1"/>
</dbReference>
<dbReference type="GO" id="GO:0004807">
    <property type="term" value="F:triose-phosphate isomerase activity"/>
    <property type="evidence" value="ECO:0007669"/>
    <property type="project" value="UniProtKB-EC"/>
</dbReference>
<dbReference type="EC" id="5.3.1.1" evidence="6 11"/>
<evidence type="ECO:0000256" key="5">
    <source>
        <dbReference type="ARBA" id="ARBA00011738"/>
    </source>
</evidence>
<evidence type="ECO:0000256" key="7">
    <source>
        <dbReference type="ARBA" id="ARBA00019397"/>
    </source>
</evidence>
<comment type="similarity">
    <text evidence="4 11">Belongs to the triosephosphate isomerase family.</text>
</comment>
<dbReference type="AlphaFoldDB" id="A0ABD2MFQ3"/>
<dbReference type="InterPro" id="IPR013785">
    <property type="entry name" value="Aldolase_TIM"/>
</dbReference>
<dbReference type="PANTHER" id="PTHR21139">
    <property type="entry name" value="TRIOSEPHOSPHATE ISOMERASE"/>
    <property type="match status" value="1"/>
</dbReference>
<evidence type="ECO:0000256" key="2">
    <source>
        <dbReference type="ARBA" id="ARBA00004680"/>
    </source>
</evidence>
<organism evidence="12 13">
    <name type="scientific">Cryptolaemus montrouzieri</name>
    <dbReference type="NCBI Taxonomy" id="559131"/>
    <lineage>
        <taxon>Eukaryota</taxon>
        <taxon>Metazoa</taxon>
        <taxon>Ecdysozoa</taxon>
        <taxon>Arthropoda</taxon>
        <taxon>Hexapoda</taxon>
        <taxon>Insecta</taxon>
        <taxon>Pterygota</taxon>
        <taxon>Neoptera</taxon>
        <taxon>Endopterygota</taxon>
        <taxon>Coleoptera</taxon>
        <taxon>Polyphaga</taxon>
        <taxon>Cucujiformia</taxon>
        <taxon>Coccinelloidea</taxon>
        <taxon>Coccinellidae</taxon>
        <taxon>Scymninae</taxon>
        <taxon>Scymnini</taxon>
        <taxon>Cryptolaemus</taxon>
    </lineage>
</organism>
<evidence type="ECO:0000256" key="11">
    <source>
        <dbReference type="RuleBase" id="RU363013"/>
    </source>
</evidence>
<evidence type="ECO:0000256" key="6">
    <source>
        <dbReference type="ARBA" id="ARBA00011940"/>
    </source>
</evidence>
<dbReference type="FunFam" id="3.20.20.70:FF:000025">
    <property type="entry name" value="Triosephosphate isomerase"/>
    <property type="match status" value="1"/>
</dbReference>
<evidence type="ECO:0000256" key="10">
    <source>
        <dbReference type="ARBA" id="ARBA00023235"/>
    </source>
</evidence>
<dbReference type="InterPro" id="IPR020861">
    <property type="entry name" value="Triosephosphate_isomerase_AS"/>
</dbReference>
<evidence type="ECO:0000313" key="12">
    <source>
        <dbReference type="EMBL" id="KAL3265249.1"/>
    </source>
</evidence>
<reference evidence="12 13" key="1">
    <citation type="journal article" date="2021" name="BMC Biol.">
        <title>Horizontally acquired antibacterial genes associated with adaptive radiation of ladybird beetles.</title>
        <authorList>
            <person name="Li H.S."/>
            <person name="Tang X.F."/>
            <person name="Huang Y.H."/>
            <person name="Xu Z.Y."/>
            <person name="Chen M.L."/>
            <person name="Du X.Y."/>
            <person name="Qiu B.Y."/>
            <person name="Chen P.T."/>
            <person name="Zhang W."/>
            <person name="Slipinski A."/>
            <person name="Escalona H.E."/>
            <person name="Waterhouse R.M."/>
            <person name="Zwick A."/>
            <person name="Pang H."/>
        </authorList>
    </citation>
    <scope>NUCLEOTIDE SEQUENCE [LARGE SCALE GENOMIC DNA]</scope>
    <source>
        <strain evidence="12">SYSU2018</strain>
    </source>
</reference>
<proteinExistence type="inferred from homology"/>
<dbReference type="SUPFAM" id="SSF51351">
    <property type="entry name" value="Triosephosphate isomerase (TIM)"/>
    <property type="match status" value="1"/>
</dbReference>
<comment type="pathway">
    <text evidence="3 11">Carbohydrate biosynthesis; gluconeogenesis.</text>
</comment>
<evidence type="ECO:0000313" key="13">
    <source>
        <dbReference type="Proteomes" id="UP001516400"/>
    </source>
</evidence>
<evidence type="ECO:0000256" key="3">
    <source>
        <dbReference type="ARBA" id="ARBA00004742"/>
    </source>
</evidence>
<dbReference type="Gene3D" id="3.20.20.70">
    <property type="entry name" value="Aldolase class I"/>
    <property type="match status" value="1"/>
</dbReference>
<comment type="catalytic activity">
    <reaction evidence="1 11">
        <text>D-glyceraldehyde 3-phosphate = dihydroxyacetone phosphate</text>
        <dbReference type="Rhea" id="RHEA:18585"/>
        <dbReference type="ChEBI" id="CHEBI:57642"/>
        <dbReference type="ChEBI" id="CHEBI:59776"/>
        <dbReference type="EC" id="5.3.1.1"/>
    </reaction>
</comment>
<dbReference type="Pfam" id="PF00121">
    <property type="entry name" value="TIM"/>
    <property type="match status" value="1"/>
</dbReference>
<evidence type="ECO:0000256" key="1">
    <source>
        <dbReference type="ARBA" id="ARBA00000474"/>
    </source>
</evidence>
<protein>
    <recommendedName>
        <fullName evidence="7 11">Triosephosphate isomerase</fullName>
        <ecNumber evidence="6 11">5.3.1.1</ecNumber>
    </recommendedName>
</protein>
<dbReference type="Proteomes" id="UP001516400">
    <property type="component" value="Unassembled WGS sequence"/>
</dbReference>
<dbReference type="InterPro" id="IPR000652">
    <property type="entry name" value="Triosephosphate_isomerase"/>
</dbReference>
<keyword evidence="13" id="KW-1185">Reference proteome</keyword>
<evidence type="ECO:0000256" key="4">
    <source>
        <dbReference type="ARBA" id="ARBA00007422"/>
    </source>
</evidence>
<evidence type="ECO:0000256" key="9">
    <source>
        <dbReference type="ARBA" id="ARBA00023152"/>
    </source>
</evidence>
<dbReference type="EMBL" id="JABFTP020000001">
    <property type="protein sequence ID" value="KAL3265249.1"/>
    <property type="molecule type" value="Genomic_DNA"/>
</dbReference>
<sequence>MERTFIIGGNWKMNGDRKSIDEIIKFLRAGSIPVNNEVVIGVPALYLDYVQQRKPKNVEIAAQNCYKAEKGAFTGEISPDMLKDLGVKWVILGHSERRNIFGETDDLIAEKTAHALEKGLKVILCIGETLDERETGQTNEVCFRQMKAVANKIKDWKNVVIAYEPVWAIGTGKTATPEQAQEVHDALRKWIAENIGKEVAESIRIQYGGSVTAANAKELARQKDIDGFLVGGASLKPEFVDIINSNAN</sequence>
<comment type="pathway">
    <text evidence="2 11">Carbohydrate degradation; glycolysis; D-glyceraldehyde 3-phosphate from glycerone phosphate: step 1/1.</text>
</comment>
<dbReference type="HAMAP" id="MF_00147_B">
    <property type="entry name" value="TIM_B"/>
    <property type="match status" value="1"/>
</dbReference>
<dbReference type="PROSITE" id="PS00171">
    <property type="entry name" value="TIM_1"/>
    <property type="match status" value="1"/>
</dbReference>
<keyword evidence="8 11" id="KW-0312">Gluconeogenesis</keyword>
<dbReference type="NCBIfam" id="TIGR00419">
    <property type="entry name" value="tim"/>
    <property type="match status" value="1"/>
</dbReference>
<dbReference type="InterPro" id="IPR022896">
    <property type="entry name" value="TrioseP_Isoase_bac/euk"/>
</dbReference>
<name>A0ABD2MFQ3_9CUCU</name>
<dbReference type="GO" id="GO:0006094">
    <property type="term" value="P:gluconeogenesis"/>
    <property type="evidence" value="ECO:0007669"/>
    <property type="project" value="UniProtKB-KW"/>
</dbReference>